<dbReference type="Proteomes" id="UP000821865">
    <property type="component" value="Chromosome 6"/>
</dbReference>
<evidence type="ECO:0000313" key="2">
    <source>
        <dbReference type="Proteomes" id="UP000821865"/>
    </source>
</evidence>
<reference evidence="1" key="1">
    <citation type="submission" date="2020-05" db="EMBL/GenBank/DDBJ databases">
        <title>Large-scale comparative analyses of tick genomes elucidate their genetic diversity and vector capacities.</title>
        <authorList>
            <person name="Jia N."/>
            <person name="Wang J."/>
            <person name="Shi W."/>
            <person name="Du L."/>
            <person name="Sun Y."/>
            <person name="Zhan W."/>
            <person name="Jiang J."/>
            <person name="Wang Q."/>
            <person name="Zhang B."/>
            <person name="Ji P."/>
            <person name="Sakyi L.B."/>
            <person name="Cui X."/>
            <person name="Yuan T."/>
            <person name="Jiang B."/>
            <person name="Yang W."/>
            <person name="Lam T.T.-Y."/>
            <person name="Chang Q."/>
            <person name="Ding S."/>
            <person name="Wang X."/>
            <person name="Zhu J."/>
            <person name="Ruan X."/>
            <person name="Zhao L."/>
            <person name="Wei J."/>
            <person name="Que T."/>
            <person name="Du C."/>
            <person name="Cheng J."/>
            <person name="Dai P."/>
            <person name="Han X."/>
            <person name="Huang E."/>
            <person name="Gao Y."/>
            <person name="Liu J."/>
            <person name="Shao H."/>
            <person name="Ye R."/>
            <person name="Li L."/>
            <person name="Wei W."/>
            <person name="Wang X."/>
            <person name="Wang C."/>
            <person name="Yang T."/>
            <person name="Huo Q."/>
            <person name="Li W."/>
            <person name="Guo W."/>
            <person name="Chen H."/>
            <person name="Zhou L."/>
            <person name="Ni X."/>
            <person name="Tian J."/>
            <person name="Zhou Y."/>
            <person name="Sheng Y."/>
            <person name="Liu T."/>
            <person name="Pan Y."/>
            <person name="Xia L."/>
            <person name="Li J."/>
            <person name="Zhao F."/>
            <person name="Cao W."/>
        </authorList>
    </citation>
    <scope>NUCLEOTIDE SEQUENCE</scope>
    <source>
        <strain evidence="1">Dsil-2018</strain>
    </source>
</reference>
<organism evidence="1 2">
    <name type="scientific">Dermacentor silvarum</name>
    <name type="common">Tick</name>
    <dbReference type="NCBI Taxonomy" id="543639"/>
    <lineage>
        <taxon>Eukaryota</taxon>
        <taxon>Metazoa</taxon>
        <taxon>Ecdysozoa</taxon>
        <taxon>Arthropoda</taxon>
        <taxon>Chelicerata</taxon>
        <taxon>Arachnida</taxon>
        <taxon>Acari</taxon>
        <taxon>Parasitiformes</taxon>
        <taxon>Ixodida</taxon>
        <taxon>Ixodoidea</taxon>
        <taxon>Ixodidae</taxon>
        <taxon>Rhipicephalinae</taxon>
        <taxon>Dermacentor</taxon>
    </lineage>
</organism>
<proteinExistence type="predicted"/>
<gene>
    <name evidence="1" type="ORF">HPB49_015271</name>
</gene>
<protein>
    <submittedName>
        <fullName evidence="1">Uncharacterized protein</fullName>
    </submittedName>
</protein>
<comment type="caution">
    <text evidence="1">The sequence shown here is derived from an EMBL/GenBank/DDBJ whole genome shotgun (WGS) entry which is preliminary data.</text>
</comment>
<keyword evidence="2" id="KW-1185">Reference proteome</keyword>
<accession>A0ACB8CLP7</accession>
<dbReference type="EMBL" id="CM023475">
    <property type="protein sequence ID" value="KAH7945764.1"/>
    <property type="molecule type" value="Genomic_DNA"/>
</dbReference>
<evidence type="ECO:0000313" key="1">
    <source>
        <dbReference type="EMBL" id="KAH7945764.1"/>
    </source>
</evidence>
<name>A0ACB8CLP7_DERSI</name>
<sequence length="551" mass="60322">MLVLLFVAHGISMVPFCYVASTLFRDSSFALSMMVMFLFFVGAFAPLFSPLVLRDGVTAMGTYAGLVGALETVIVHFTQTVAEARLLSLVPQALDILLRSVPTFTLTRGISQLQRLQYENQICQATEEILAIACKSVELEHTISLKHCCSVLPSRNVNDTTEDTRRAMVKPFELSSVVMIDVFVMLAEAVVLLAFVVVMDATAYARIRRKLHGTFHRSENRSSSPECQEGPRLATSPLDSDVGHEAEVVEKLGSGPIPPEFALVVSKLTKSFGLSHGVNNVSFTLKTGQCLGIIGVTGAGKTELMQLLTGLSESSSGDVYLGSLSRSRTPREYASKIGYCPDALGLPDHLTGREIIELFCVLRGFRLNDTTAIVNNLLGIMELTTVANDLTSHYTWVLSHRLTKLTGASAQPGDKRKLCIALAIAGLPSVVLLDEPSTGVDVASKAQIRRSLSIVRRMTDCAILLTSNSMQQCEVLCDRIAIMLSGQLECIGTVDELKSKFGRGYTITIKMRQDTIDDSEYREDLTQDMKAEFHSCQLDHSFQASFLLFRL</sequence>